<evidence type="ECO:0000313" key="1">
    <source>
        <dbReference type="EMBL" id="MFD2580856.1"/>
    </source>
</evidence>
<evidence type="ECO:0000313" key="2">
    <source>
        <dbReference type="Proteomes" id="UP001597461"/>
    </source>
</evidence>
<organism evidence="1 2">
    <name type="scientific">Pedobacter vanadiisoli</name>
    <dbReference type="NCBI Taxonomy" id="1761975"/>
    <lineage>
        <taxon>Bacteria</taxon>
        <taxon>Pseudomonadati</taxon>
        <taxon>Bacteroidota</taxon>
        <taxon>Sphingobacteriia</taxon>
        <taxon>Sphingobacteriales</taxon>
        <taxon>Sphingobacteriaceae</taxon>
        <taxon>Pedobacter</taxon>
    </lineage>
</organism>
<sequence length="190" mass="22344">MKILTTKIIFIVVLFSFLSSWGQLPQTKAVNDLLVTVENNLLNVPSKGKYAKVADSLNKNLIRNPDYTTSLFYRALIHYTHNQMLAEPYQHTKGTLENLTKAKTQIEKAIKMGMRDFRALQLRAQIYVELCYHFTNDESWMFIKIQMTSRKALFDNYKVLVNRYIDEMAMQDKNNAYQYTKRKISFTYTL</sequence>
<dbReference type="InterPro" id="IPR011990">
    <property type="entry name" value="TPR-like_helical_dom_sf"/>
</dbReference>
<gene>
    <name evidence="1" type="ORF">ACFSR6_00030</name>
</gene>
<reference evidence="2" key="1">
    <citation type="journal article" date="2019" name="Int. J. Syst. Evol. Microbiol.">
        <title>The Global Catalogue of Microorganisms (GCM) 10K type strain sequencing project: providing services to taxonomists for standard genome sequencing and annotation.</title>
        <authorList>
            <consortium name="The Broad Institute Genomics Platform"/>
            <consortium name="The Broad Institute Genome Sequencing Center for Infectious Disease"/>
            <person name="Wu L."/>
            <person name="Ma J."/>
        </authorList>
    </citation>
    <scope>NUCLEOTIDE SEQUENCE [LARGE SCALE GENOMIC DNA]</scope>
    <source>
        <strain evidence="2">KCTC 42866</strain>
    </source>
</reference>
<protein>
    <submittedName>
        <fullName evidence="1">Uncharacterized protein</fullName>
    </submittedName>
</protein>
<name>A0ABW5MDF5_9SPHI</name>
<dbReference type="EMBL" id="JBHULL010000001">
    <property type="protein sequence ID" value="MFD2580856.1"/>
    <property type="molecule type" value="Genomic_DNA"/>
</dbReference>
<proteinExistence type="predicted"/>
<dbReference type="RefSeq" id="WP_379073517.1">
    <property type="nucleotide sequence ID" value="NZ_JBHULL010000001.1"/>
</dbReference>
<dbReference type="Proteomes" id="UP001597461">
    <property type="component" value="Unassembled WGS sequence"/>
</dbReference>
<dbReference type="SUPFAM" id="SSF48452">
    <property type="entry name" value="TPR-like"/>
    <property type="match status" value="1"/>
</dbReference>
<accession>A0ABW5MDF5</accession>
<keyword evidence="2" id="KW-1185">Reference proteome</keyword>
<comment type="caution">
    <text evidence="1">The sequence shown here is derived from an EMBL/GenBank/DDBJ whole genome shotgun (WGS) entry which is preliminary data.</text>
</comment>